<dbReference type="EMBL" id="JAHYIQ010000020">
    <property type="protein sequence ID" value="KAK1123545.1"/>
    <property type="molecule type" value="Genomic_DNA"/>
</dbReference>
<protein>
    <submittedName>
        <fullName evidence="1">Uncharacterized protein</fullName>
    </submittedName>
</protein>
<sequence>MNDKSADVSFIRISTRRRLVAIFIAILATFTAAVNAKSVTTAVPAGAITAYPIPQRPPYAPNQWIYPKPTVESIHS</sequence>
<organism evidence="1 2">
    <name type="scientific">Melipona bicolor</name>
    <dbReference type="NCBI Taxonomy" id="60889"/>
    <lineage>
        <taxon>Eukaryota</taxon>
        <taxon>Metazoa</taxon>
        <taxon>Ecdysozoa</taxon>
        <taxon>Arthropoda</taxon>
        <taxon>Hexapoda</taxon>
        <taxon>Insecta</taxon>
        <taxon>Pterygota</taxon>
        <taxon>Neoptera</taxon>
        <taxon>Endopterygota</taxon>
        <taxon>Hymenoptera</taxon>
        <taxon>Apocrita</taxon>
        <taxon>Aculeata</taxon>
        <taxon>Apoidea</taxon>
        <taxon>Anthophila</taxon>
        <taxon>Apidae</taxon>
        <taxon>Melipona</taxon>
    </lineage>
</organism>
<dbReference type="AlphaFoldDB" id="A0AA40FR93"/>
<comment type="caution">
    <text evidence="1">The sequence shown here is derived from an EMBL/GenBank/DDBJ whole genome shotgun (WGS) entry which is preliminary data.</text>
</comment>
<proteinExistence type="predicted"/>
<evidence type="ECO:0000313" key="1">
    <source>
        <dbReference type="EMBL" id="KAK1123545.1"/>
    </source>
</evidence>
<evidence type="ECO:0000313" key="2">
    <source>
        <dbReference type="Proteomes" id="UP001177670"/>
    </source>
</evidence>
<gene>
    <name evidence="1" type="ORF">K0M31_008250</name>
</gene>
<name>A0AA40FR93_9HYME</name>
<accession>A0AA40FR93</accession>
<keyword evidence="2" id="KW-1185">Reference proteome</keyword>
<dbReference type="Proteomes" id="UP001177670">
    <property type="component" value="Unassembled WGS sequence"/>
</dbReference>
<reference evidence="1" key="1">
    <citation type="submission" date="2021-10" db="EMBL/GenBank/DDBJ databases">
        <title>Melipona bicolor Genome sequencing and assembly.</title>
        <authorList>
            <person name="Araujo N.S."/>
            <person name="Arias M.C."/>
        </authorList>
    </citation>
    <scope>NUCLEOTIDE SEQUENCE</scope>
    <source>
        <strain evidence="1">USP_2M_L1-L4_2017</strain>
        <tissue evidence="1">Whole body</tissue>
    </source>
</reference>